<reference evidence="1 2" key="1">
    <citation type="submission" date="2021-06" db="EMBL/GenBank/DDBJ databases">
        <title>Sphingomonas sp. XMGL2, whole genome shotgun sequencing project.</title>
        <authorList>
            <person name="Zhao G."/>
            <person name="Shen L."/>
        </authorList>
    </citation>
    <scope>NUCLEOTIDE SEQUENCE [LARGE SCALE GENOMIC DNA]</scope>
    <source>
        <strain evidence="1 2">XMGL2</strain>
    </source>
</reference>
<proteinExistence type="predicted"/>
<evidence type="ECO:0000313" key="1">
    <source>
        <dbReference type="EMBL" id="MBU3077578.1"/>
    </source>
</evidence>
<name>A0ABS6BH00_9SPHN</name>
<protein>
    <submittedName>
        <fullName evidence="1">Uncharacterized protein</fullName>
    </submittedName>
</protein>
<comment type="caution">
    <text evidence="1">The sequence shown here is derived from an EMBL/GenBank/DDBJ whole genome shotgun (WGS) entry which is preliminary data.</text>
</comment>
<organism evidence="1 2">
    <name type="scientific">Sphingomonas quercus</name>
    <dbReference type="NCBI Taxonomy" id="2842451"/>
    <lineage>
        <taxon>Bacteria</taxon>
        <taxon>Pseudomonadati</taxon>
        <taxon>Pseudomonadota</taxon>
        <taxon>Alphaproteobacteria</taxon>
        <taxon>Sphingomonadales</taxon>
        <taxon>Sphingomonadaceae</taxon>
        <taxon>Sphingomonas</taxon>
    </lineage>
</organism>
<gene>
    <name evidence="1" type="ORF">KOF26_06820</name>
</gene>
<dbReference type="RefSeq" id="WP_216322251.1">
    <property type="nucleotide sequence ID" value="NZ_JAHKRT010000003.1"/>
</dbReference>
<accession>A0ABS6BH00</accession>
<dbReference type="EMBL" id="JAHKRT010000003">
    <property type="protein sequence ID" value="MBU3077578.1"/>
    <property type="molecule type" value="Genomic_DNA"/>
</dbReference>
<evidence type="ECO:0000313" key="2">
    <source>
        <dbReference type="Proteomes" id="UP000776276"/>
    </source>
</evidence>
<dbReference type="Proteomes" id="UP000776276">
    <property type="component" value="Unassembled WGS sequence"/>
</dbReference>
<keyword evidence="2" id="KW-1185">Reference proteome</keyword>
<sequence length="58" mass="6332">MLFIPDTRFARLALRTPAVHKQTAETERAAHAQFGGACAAVERRPILSLPFGRARSIG</sequence>